<organism evidence="1 4">
    <name type="scientific">Tritrichomonas foetus</name>
    <dbReference type="NCBI Taxonomy" id="1144522"/>
    <lineage>
        <taxon>Eukaryota</taxon>
        <taxon>Metamonada</taxon>
        <taxon>Parabasalia</taxon>
        <taxon>Tritrichomonadida</taxon>
        <taxon>Tritrichomonadidae</taxon>
        <taxon>Tritrichomonas</taxon>
    </lineage>
</organism>
<reference evidence="4" key="1">
    <citation type="submission" date="2016-10" db="EMBL/GenBank/DDBJ databases">
        <authorList>
            <person name="Benchimol M."/>
            <person name="Almeida L.G."/>
            <person name="Vasconcelos A.T."/>
            <person name="Perreira-Neves A."/>
            <person name="Rosa I.A."/>
            <person name="Tasca T."/>
            <person name="Bogo M.R."/>
            <person name="de Souza W."/>
        </authorList>
    </citation>
    <scope>NUCLEOTIDE SEQUENCE [LARGE SCALE GENOMIC DNA]</scope>
    <source>
        <strain evidence="4">K</strain>
    </source>
</reference>
<sequence length="78" mass="9038">MALISNNLRDTKLHLTLRIIVIAQGTDNNSKSKLHVLILKLLKNKMSRNSIIKKCQNKQVSSQLCKQYNNNYLMKQQI</sequence>
<name>A0A1J4JG82_9EUKA</name>
<dbReference type="VEuPathDB" id="TrichDB:TRFO_20656"/>
<dbReference type="EMBL" id="MLAK01001071">
    <property type="protein sequence ID" value="OHS98176.1"/>
    <property type="molecule type" value="Genomic_DNA"/>
</dbReference>
<comment type="caution">
    <text evidence="1">The sequence shown here is derived from an EMBL/GenBank/DDBJ whole genome shotgun (WGS) entry which is preliminary data.</text>
</comment>
<dbReference type="Proteomes" id="UP000179807">
    <property type="component" value="Unassembled WGS sequence"/>
</dbReference>
<dbReference type="EMBL" id="MLAK01000620">
    <property type="protein sequence ID" value="OHT10128.1"/>
    <property type="molecule type" value="Genomic_DNA"/>
</dbReference>
<evidence type="ECO:0000313" key="3">
    <source>
        <dbReference type="EMBL" id="OHT10128.1"/>
    </source>
</evidence>
<gene>
    <name evidence="1" type="ORF">TRFO_09035</name>
    <name evidence="3" type="ORF">TRFO_20656</name>
    <name evidence="2" type="ORF">TRFO_25739</name>
</gene>
<evidence type="ECO:0000313" key="2">
    <source>
        <dbReference type="EMBL" id="OHT06255.1"/>
    </source>
</evidence>
<evidence type="ECO:0000313" key="1">
    <source>
        <dbReference type="EMBL" id="OHS98176.1"/>
    </source>
</evidence>
<protein>
    <submittedName>
        <fullName evidence="1">Uncharacterized protein</fullName>
    </submittedName>
</protein>
<accession>A0A1J4JG82</accession>
<reference evidence="1" key="2">
    <citation type="submission" date="2016-10" db="EMBL/GenBank/DDBJ databases">
        <authorList>
            <person name="de Groot N.N."/>
        </authorList>
    </citation>
    <scope>NUCLEOTIDE SEQUENCE [LARGE SCALE GENOMIC DNA]</scope>
    <source>
        <strain evidence="1">K</strain>
    </source>
</reference>
<keyword evidence="4" id="KW-1185">Reference proteome</keyword>
<dbReference type="RefSeq" id="XP_068351313.1">
    <property type="nucleotide sequence ID" value="XM_068494646.1"/>
</dbReference>
<proteinExistence type="predicted"/>
<dbReference type="VEuPathDB" id="TrichDB:TRFO_25739"/>
<dbReference type="GeneID" id="94829350"/>
<dbReference type="EMBL" id="MLAK01000731">
    <property type="protein sequence ID" value="OHT06255.1"/>
    <property type="molecule type" value="Genomic_DNA"/>
</dbReference>
<evidence type="ECO:0000313" key="4">
    <source>
        <dbReference type="Proteomes" id="UP000179807"/>
    </source>
</evidence>
<dbReference type="VEuPathDB" id="TrichDB:TRFO_09035"/>
<dbReference type="AlphaFoldDB" id="A0A1J4JG82"/>